<dbReference type="AlphaFoldDB" id="A0A226D253"/>
<dbReference type="Proteomes" id="UP000198287">
    <property type="component" value="Unassembled WGS sequence"/>
</dbReference>
<keyword evidence="3" id="KW-1185">Reference proteome</keyword>
<comment type="caution">
    <text evidence="2">The sequence shown here is derived from an EMBL/GenBank/DDBJ whole genome shotgun (WGS) entry which is preliminary data.</text>
</comment>
<evidence type="ECO:0008006" key="4">
    <source>
        <dbReference type="Google" id="ProtNLM"/>
    </source>
</evidence>
<dbReference type="InterPro" id="IPR032675">
    <property type="entry name" value="LRR_dom_sf"/>
</dbReference>
<feature type="signal peptide" evidence="1">
    <location>
        <begin position="1"/>
        <end position="27"/>
    </location>
</feature>
<proteinExistence type="predicted"/>
<evidence type="ECO:0000313" key="3">
    <source>
        <dbReference type="Proteomes" id="UP000198287"/>
    </source>
</evidence>
<dbReference type="Gene3D" id="3.80.10.10">
    <property type="entry name" value="Ribonuclease Inhibitor"/>
    <property type="match status" value="1"/>
</dbReference>
<evidence type="ECO:0000313" key="2">
    <source>
        <dbReference type="EMBL" id="OXA39140.1"/>
    </source>
</evidence>
<dbReference type="SUPFAM" id="SSF52047">
    <property type="entry name" value="RNI-like"/>
    <property type="match status" value="1"/>
</dbReference>
<gene>
    <name evidence="2" type="ORF">Fcan01_26204</name>
</gene>
<evidence type="ECO:0000256" key="1">
    <source>
        <dbReference type="SAM" id="SignalP"/>
    </source>
</evidence>
<accession>A0A226D253</accession>
<protein>
    <recommendedName>
        <fullName evidence="4">F-box domain-containing protein</fullName>
    </recommendedName>
</protein>
<keyword evidence="1" id="KW-0732">Signal</keyword>
<sequence length="424" mass="49636">MISKIQFCLIQLVVMALVVSTSPLMKGSPYEEQGPAKKGFEINVLSGKEDDLANDTTDYDAADSQHFCNDGSINNLIFENHVIRTKIFEHLATSNVENVLDCRLVSKAWNQSARLVLQKKYIVKLTIIIDDIVENPNQVMNRFHYKNYRMKDLKFECMSIDISPVLHFCRKSSKANPDRDKAMLKFNQDFFEFINHPNFHALKVLNINIDYLIPIDNLLSKFCPFLEELYIQINMLWIDDEKDFDKFEALKFPKLRKLSLEFSEHLVGDLDKMSKSKYLETLLQSMSGIEELVLYNYVKLPANFEHFTNLKKISVISRGLYGVRLFNLLDFFTEFETLPKNHVESFTLVFGDVDVQETDENIKKELLHFLKKQRESLKYLTLNLTCEQYFLQHVDEEICLPKLKRSRIQYPPSIEHGCEYNLYV</sequence>
<reference evidence="2 3" key="1">
    <citation type="submission" date="2015-12" db="EMBL/GenBank/DDBJ databases">
        <title>The genome of Folsomia candida.</title>
        <authorList>
            <person name="Faddeeva A."/>
            <person name="Derks M.F."/>
            <person name="Anvar Y."/>
            <person name="Smit S."/>
            <person name="Van Straalen N."/>
            <person name="Roelofs D."/>
        </authorList>
    </citation>
    <scope>NUCLEOTIDE SEQUENCE [LARGE SCALE GENOMIC DNA]</scope>
    <source>
        <strain evidence="2 3">VU population</strain>
        <tissue evidence="2">Whole body</tissue>
    </source>
</reference>
<name>A0A226D253_FOLCA</name>
<dbReference type="EMBL" id="LNIX01000041">
    <property type="protein sequence ID" value="OXA39140.1"/>
    <property type="molecule type" value="Genomic_DNA"/>
</dbReference>
<organism evidence="2 3">
    <name type="scientific">Folsomia candida</name>
    <name type="common">Springtail</name>
    <dbReference type="NCBI Taxonomy" id="158441"/>
    <lineage>
        <taxon>Eukaryota</taxon>
        <taxon>Metazoa</taxon>
        <taxon>Ecdysozoa</taxon>
        <taxon>Arthropoda</taxon>
        <taxon>Hexapoda</taxon>
        <taxon>Collembola</taxon>
        <taxon>Entomobryomorpha</taxon>
        <taxon>Isotomoidea</taxon>
        <taxon>Isotomidae</taxon>
        <taxon>Proisotominae</taxon>
        <taxon>Folsomia</taxon>
    </lineage>
</organism>
<feature type="chain" id="PRO_5013166690" description="F-box domain-containing protein" evidence="1">
    <location>
        <begin position="28"/>
        <end position="424"/>
    </location>
</feature>